<feature type="transmembrane region" description="Helical" evidence="7">
    <location>
        <begin position="232"/>
        <end position="255"/>
    </location>
</feature>
<evidence type="ECO:0000256" key="7">
    <source>
        <dbReference type="SAM" id="Phobius"/>
    </source>
</evidence>
<dbReference type="Proteomes" id="UP001596203">
    <property type="component" value="Unassembled WGS sequence"/>
</dbReference>
<feature type="compositionally biased region" description="Polar residues" evidence="6">
    <location>
        <begin position="346"/>
        <end position="357"/>
    </location>
</feature>
<proteinExistence type="predicted"/>
<keyword evidence="4 7" id="KW-1133">Transmembrane helix</keyword>
<evidence type="ECO:0000256" key="4">
    <source>
        <dbReference type="ARBA" id="ARBA00022989"/>
    </source>
</evidence>
<comment type="subcellular location">
    <subcellularLocation>
        <location evidence="1">Cell membrane</location>
        <topology evidence="1">Multi-pass membrane protein</topology>
    </subcellularLocation>
</comment>
<feature type="transmembrane region" description="Helical" evidence="7">
    <location>
        <begin position="123"/>
        <end position="144"/>
    </location>
</feature>
<feature type="region of interest" description="Disordered" evidence="6">
    <location>
        <begin position="326"/>
        <end position="357"/>
    </location>
</feature>
<dbReference type="EMBL" id="JBHSPR010000020">
    <property type="protein sequence ID" value="MFC6019633.1"/>
    <property type="molecule type" value="Genomic_DNA"/>
</dbReference>
<dbReference type="InterPro" id="IPR022791">
    <property type="entry name" value="L-PG_synthase/AglD"/>
</dbReference>
<protein>
    <submittedName>
        <fullName evidence="8">Lysylphosphatidylglycerol synthase domain-containing protein</fullName>
    </submittedName>
</protein>
<evidence type="ECO:0000313" key="8">
    <source>
        <dbReference type="EMBL" id="MFC6019633.1"/>
    </source>
</evidence>
<evidence type="ECO:0000256" key="5">
    <source>
        <dbReference type="ARBA" id="ARBA00023136"/>
    </source>
</evidence>
<feature type="transmembrane region" description="Helical" evidence="7">
    <location>
        <begin position="12"/>
        <end position="30"/>
    </location>
</feature>
<evidence type="ECO:0000313" key="9">
    <source>
        <dbReference type="Proteomes" id="UP001596203"/>
    </source>
</evidence>
<keyword evidence="3 7" id="KW-0812">Transmembrane</keyword>
<evidence type="ECO:0000256" key="6">
    <source>
        <dbReference type="SAM" id="MobiDB-lite"/>
    </source>
</evidence>
<dbReference type="Pfam" id="PF03706">
    <property type="entry name" value="LPG_synthase_TM"/>
    <property type="match status" value="1"/>
</dbReference>
<name>A0ABW1KF33_9ACTN</name>
<feature type="transmembrane region" description="Helical" evidence="7">
    <location>
        <begin position="262"/>
        <end position="280"/>
    </location>
</feature>
<sequence length="357" mass="37206">MTLPTPGRSRLVRRILQVGITVAFLGFLGWSLAQRWAEVPEVLADLSVSGLVLAGLAAMAGGCCGFLAWRAILADFGVDLPASAAMRIFFVGQLAKYVPGKVWPILLQARLGRGYGVPGRASAAAALLAMLITLGTGLLLTAGALPLLDDRAFARFWWTLLTVPLALTVLWPPLLNRIIGRLLRLTRRDPLPRPLTLRGVGGAVGWSLATWLGYGVHLWVLLVDIGADGPDLLARSIGAFAGSWSIGFLLAVAPAGVGPREVALPLLLGSTVAQPAALVVAVVSRLLLTAADLALPVLAVLAAWTRRRRAGVEASAGVVASAGVETSNSVGRPGGMALSDGPTVERVTTSEPATRQP</sequence>
<feature type="transmembrane region" description="Helical" evidence="7">
    <location>
        <begin position="195"/>
        <end position="220"/>
    </location>
</feature>
<feature type="transmembrane region" description="Helical" evidence="7">
    <location>
        <begin position="50"/>
        <end position="69"/>
    </location>
</feature>
<keyword evidence="5 7" id="KW-0472">Membrane</keyword>
<evidence type="ECO:0000256" key="3">
    <source>
        <dbReference type="ARBA" id="ARBA00022692"/>
    </source>
</evidence>
<comment type="caution">
    <text evidence="8">The sequence shown here is derived from an EMBL/GenBank/DDBJ whole genome shotgun (WGS) entry which is preliminary data.</text>
</comment>
<evidence type="ECO:0000256" key="1">
    <source>
        <dbReference type="ARBA" id="ARBA00004651"/>
    </source>
</evidence>
<organism evidence="8 9">
    <name type="scientific">Plantactinospora solaniradicis</name>
    <dbReference type="NCBI Taxonomy" id="1723736"/>
    <lineage>
        <taxon>Bacteria</taxon>
        <taxon>Bacillati</taxon>
        <taxon>Actinomycetota</taxon>
        <taxon>Actinomycetes</taxon>
        <taxon>Micromonosporales</taxon>
        <taxon>Micromonosporaceae</taxon>
        <taxon>Plantactinospora</taxon>
    </lineage>
</organism>
<evidence type="ECO:0000256" key="2">
    <source>
        <dbReference type="ARBA" id="ARBA00022475"/>
    </source>
</evidence>
<accession>A0ABW1KF33</accession>
<reference evidence="9" key="1">
    <citation type="journal article" date="2019" name="Int. J. Syst. Evol. Microbiol.">
        <title>The Global Catalogue of Microorganisms (GCM) 10K type strain sequencing project: providing services to taxonomists for standard genome sequencing and annotation.</title>
        <authorList>
            <consortium name="The Broad Institute Genomics Platform"/>
            <consortium name="The Broad Institute Genome Sequencing Center for Infectious Disease"/>
            <person name="Wu L."/>
            <person name="Ma J."/>
        </authorList>
    </citation>
    <scope>NUCLEOTIDE SEQUENCE [LARGE SCALE GENOMIC DNA]</scope>
    <source>
        <strain evidence="9">ZS-35-S2</strain>
    </source>
</reference>
<dbReference type="RefSeq" id="WP_377425772.1">
    <property type="nucleotide sequence ID" value="NZ_JBHSPR010000020.1"/>
</dbReference>
<keyword evidence="9" id="KW-1185">Reference proteome</keyword>
<feature type="transmembrane region" description="Helical" evidence="7">
    <location>
        <begin position="156"/>
        <end position="175"/>
    </location>
</feature>
<keyword evidence="2" id="KW-1003">Cell membrane</keyword>
<gene>
    <name evidence="8" type="ORF">ACFP2T_25915</name>
</gene>